<dbReference type="GO" id="GO:0000724">
    <property type="term" value="P:double-strand break repair via homologous recombination"/>
    <property type="evidence" value="ECO:0007669"/>
    <property type="project" value="InterPro"/>
</dbReference>
<comment type="function">
    <text evidence="7">Phosphatidylinositol 3-phosphate-binding protein required for the abscission step in cytokinesis: recruited to the midbody during cytokinesis and acts as a regulator of abscission. May also be required for efficient homologous recombination DNA double-strand break repair.</text>
</comment>
<evidence type="ECO:0000256" key="5">
    <source>
        <dbReference type="ARBA" id="ARBA00022833"/>
    </source>
</evidence>
<dbReference type="Pfam" id="PF01363">
    <property type="entry name" value="FYVE"/>
    <property type="match status" value="1"/>
</dbReference>
<evidence type="ECO:0000256" key="6">
    <source>
        <dbReference type="ARBA" id="ARBA00025962"/>
    </source>
</evidence>
<dbReference type="GO" id="GO:0005813">
    <property type="term" value="C:centrosome"/>
    <property type="evidence" value="ECO:0007669"/>
    <property type="project" value="TreeGrafter"/>
</dbReference>
<evidence type="ECO:0000259" key="10">
    <source>
        <dbReference type="PROSITE" id="PS50178"/>
    </source>
</evidence>
<feature type="compositionally biased region" description="Basic and acidic residues" evidence="9">
    <location>
        <begin position="587"/>
        <end position="596"/>
    </location>
</feature>
<dbReference type="FunFam" id="3.30.40.10:FF:000295">
    <property type="entry name" value="Zinc finger, FYVE domain-containing 26"/>
    <property type="match status" value="1"/>
</dbReference>
<feature type="region of interest" description="Disordered" evidence="9">
    <location>
        <begin position="716"/>
        <end position="783"/>
    </location>
</feature>
<dbReference type="GO" id="GO:0032266">
    <property type="term" value="F:phosphatidylinositol-3-phosphate binding"/>
    <property type="evidence" value="ECO:0007669"/>
    <property type="project" value="InterPro"/>
</dbReference>
<evidence type="ECO:0000313" key="12">
    <source>
        <dbReference type="Proteomes" id="UP000677803"/>
    </source>
</evidence>
<evidence type="ECO:0000256" key="8">
    <source>
        <dbReference type="PROSITE-ProRule" id="PRU00091"/>
    </source>
</evidence>
<dbReference type="PANTHER" id="PTHR46591:SF1">
    <property type="entry name" value="ZINC FINGER FYVE DOMAIN-CONTAINING PROTEIN 26"/>
    <property type="match status" value="1"/>
</dbReference>
<feature type="compositionally biased region" description="Basic and acidic residues" evidence="9">
    <location>
        <begin position="757"/>
        <end position="770"/>
    </location>
</feature>
<dbReference type="InterPro" id="IPR011011">
    <property type="entry name" value="Znf_FYVE_PHD"/>
</dbReference>
<proteinExistence type="predicted"/>
<dbReference type="GO" id="GO:0030496">
    <property type="term" value="C:midbody"/>
    <property type="evidence" value="ECO:0007669"/>
    <property type="project" value="TreeGrafter"/>
</dbReference>
<dbReference type="InterPro" id="IPR017455">
    <property type="entry name" value="Znf_FYVE-rel"/>
</dbReference>
<protein>
    <recommendedName>
        <fullName evidence="1">Zinc finger FYVE domain-containing protein 26</fullName>
    </recommendedName>
</protein>
<dbReference type="PANTHER" id="PTHR46591">
    <property type="entry name" value="ZINC FINGER FYVE DOMAIN-CONTAINING PROTEIN 26"/>
    <property type="match status" value="1"/>
</dbReference>
<dbReference type="InterPro" id="IPR013083">
    <property type="entry name" value="Znf_RING/FYVE/PHD"/>
</dbReference>
<dbReference type="OrthoDB" id="1936617at2759"/>
<feature type="domain" description="FYVE-type" evidence="10">
    <location>
        <begin position="1854"/>
        <end position="1915"/>
    </location>
</feature>
<dbReference type="Gene3D" id="3.30.40.10">
    <property type="entry name" value="Zinc/RING finger domain, C3HC4 (zinc finger)"/>
    <property type="match status" value="1"/>
</dbReference>
<dbReference type="SUPFAM" id="SSF57903">
    <property type="entry name" value="FYVE/PHD zinc finger"/>
    <property type="match status" value="1"/>
</dbReference>
<comment type="caution">
    <text evidence="11">The sequence shown here is derived from an EMBL/GenBank/DDBJ whole genome shotgun (WGS) entry which is preliminary data.</text>
</comment>
<keyword evidence="4 8" id="KW-0863">Zinc-finger</keyword>
<feature type="region of interest" description="Disordered" evidence="9">
    <location>
        <begin position="579"/>
        <end position="614"/>
    </location>
</feature>
<keyword evidence="2" id="KW-0597">Phosphoprotein</keyword>
<dbReference type="InterPro" id="IPR028730">
    <property type="entry name" value="ZFYVE26"/>
</dbReference>
<dbReference type="SMART" id="SM00064">
    <property type="entry name" value="FYVE"/>
    <property type="match status" value="1"/>
</dbReference>
<dbReference type="GO" id="GO:0000281">
    <property type="term" value="P:mitotic cytokinesis"/>
    <property type="evidence" value="ECO:0007669"/>
    <property type="project" value="InterPro"/>
</dbReference>
<accession>A0A8S4AIJ0</accession>
<dbReference type="EMBL" id="CAJRST010002224">
    <property type="protein sequence ID" value="CAG5866790.1"/>
    <property type="molecule type" value="Genomic_DNA"/>
</dbReference>
<dbReference type="GO" id="GO:0007040">
    <property type="term" value="P:lysosome organization"/>
    <property type="evidence" value="ECO:0007669"/>
    <property type="project" value="UniProtKB-ARBA"/>
</dbReference>
<organism evidence="11 12">
    <name type="scientific">Menidia menidia</name>
    <name type="common">Atlantic silverside</name>
    <dbReference type="NCBI Taxonomy" id="238744"/>
    <lineage>
        <taxon>Eukaryota</taxon>
        <taxon>Metazoa</taxon>
        <taxon>Chordata</taxon>
        <taxon>Craniata</taxon>
        <taxon>Vertebrata</taxon>
        <taxon>Euteleostomi</taxon>
        <taxon>Actinopterygii</taxon>
        <taxon>Neopterygii</taxon>
        <taxon>Teleostei</taxon>
        <taxon>Neoteleostei</taxon>
        <taxon>Acanthomorphata</taxon>
        <taxon>Ovalentaria</taxon>
        <taxon>Atherinomorphae</taxon>
        <taxon>Atheriniformes</taxon>
        <taxon>Atherinopsidae</taxon>
        <taxon>Menidiinae</taxon>
        <taxon>Menidia</taxon>
    </lineage>
</organism>
<evidence type="ECO:0000256" key="4">
    <source>
        <dbReference type="ARBA" id="ARBA00022771"/>
    </source>
</evidence>
<feature type="region of interest" description="Disordered" evidence="9">
    <location>
        <begin position="864"/>
        <end position="893"/>
    </location>
</feature>
<evidence type="ECO:0000256" key="9">
    <source>
        <dbReference type="SAM" id="MobiDB-lite"/>
    </source>
</evidence>
<dbReference type="CDD" id="cd15724">
    <property type="entry name" value="FYVE_ZFY26"/>
    <property type="match status" value="1"/>
</dbReference>
<reference evidence="11" key="1">
    <citation type="submission" date="2021-05" db="EMBL/GenBank/DDBJ databases">
        <authorList>
            <person name="Tigano A."/>
        </authorList>
    </citation>
    <scope>NUCLEOTIDE SEQUENCE</scope>
</reference>
<dbReference type="GO" id="GO:0008270">
    <property type="term" value="F:zinc ion binding"/>
    <property type="evidence" value="ECO:0007669"/>
    <property type="project" value="UniProtKB-KW"/>
</dbReference>
<feature type="compositionally biased region" description="Basic residues" evidence="9">
    <location>
        <begin position="747"/>
        <end position="756"/>
    </location>
</feature>
<evidence type="ECO:0000256" key="2">
    <source>
        <dbReference type="ARBA" id="ARBA00022553"/>
    </source>
</evidence>
<feature type="compositionally biased region" description="Low complexity" evidence="9">
    <location>
        <begin position="866"/>
        <end position="876"/>
    </location>
</feature>
<feature type="compositionally biased region" description="Basic and acidic residues" evidence="9">
    <location>
        <begin position="604"/>
        <end position="613"/>
    </location>
</feature>
<comment type="subunit">
    <text evidence="6">Interacts with AP5Z1, AP5B1, AP5S1 and SPG11. Interacts with TTC19 and KIF13A.</text>
</comment>
<sequence length="2599" mass="289094">MTEQKSVSAKDTMHPFGCEVETSLQDLFEYFKRCLQHAEWELASACVPQLVNSPGGHSEKVRDIIKSIVCHPYRLKWESVGSPHKLAWFWLQVLEKWTEEQVPPNLRKELEFLLLLEELGSEGISETVLKELQAAFLASQSGQETTLTAVESCLHTLLEKKKPRLAHTLAHFLENQSTAEGNPLQHVFIQHLMRKLRKPEESQEKVGAWVEEIYSVLALVPWSFGRSRGQLEELCEALWAARAGPLKEERILSCLFRPRCEVLISTYCSTALRLQRERLLRSSPETRVDLPEAEKLTLSLCCHKDRQTSWKTIFFECLSSGKHFLEQVVVTALDLIKHEEFTHLRELLQSEFQPLSRLLLHLGWTQCRSLSSAQTLLSVLHKEQAAASDSVLQEFAHLLSSQLGILEWCKNNNPGISMEALLAQLHTLDNHSALYILHSLTPLAQFEECRILELLQQLPHLPEKEDTDAIKTLSPGVHRNIVLFQGFCAMKYAIYALCVNAHKYSNCTECEIAQHHKLVEETDQIKTSNSSEVCHIRFQHYLSECQLYLETVPAMFRLELLENIFSLLFLSTSDFSQNSSPSSGNDSHPESTRDNNLEAEVDETEHRRRESQKLRSCLAPTHHGYLDLGHFIKGCRGFLVDGIAMEGFLKLLKEGLEGMCVVGQPEGQEGGRLLHREAEAAAGLGCSVTPETFGSRLQRLSKRAAEAQWRLQIITSNQGTRDGSESPVELSTFSSTVTPLGRSKSSSLRKRRKPGRHAAERQASIEKHNGEVSTSASDGGGGPAAGGVELELCPCGGPHSWLVPAMLSPPESLLMSCIRRGNFMEAHQVSLVFNLETTSCSGELAFMERYKEVLVDLGQVEQKMESQSMSSSSSSSEGLGSAAVTGTGRTRLGSSGRSTLQAIGSAAAAGVAFYTISDIADRLLSTPAHPLPSLEEGYWMSRCSPEASGLLYTLLEELSPAAMAAFDLACCHCQLWKTSRQLLDTAERRLNSSLETRGIRVDPKVPHTEGICGFPMVLQRLSKILNHSATHKGCVKPEAIGEDQLFTNPFGGCIQEVLLCCHPTLSEESIAARLSLTQRLENTLHILSTAVDGTEDTVGSSILAQLVEQASLKQSELDSHPVRSNMKQLLRSLDQLCPFEPDRDLARPDYVRSFFDYVNTLASVVVRSLSSEDQGSETKLGNSLLVVLQTPFQLISYLLFDRQVSPDRVLSLLQQEGLRLSVQQVIVQKCCEVLPVWRSCPGDETDSDQAKKADGPFSVAALSLMLQQHAQDHLTTLGITEPLSDVSSESEASVEDHSATTTNLSTSPPSQSSSFSSSSSSSSPNSYVLSASALTFLKSRSPLLATLACLSACKGEAARTQSSGWSGYFRSGRKDGVLDGEQISREADGLLKQFPVLRAYLYAMAEPLLGSSMSEGEGNPAELGAVICGNKALVSLLFAGPQDEAAQAVAAEAFQKALVSRDLSRALSLLELYGQGCDQEKVLRDRLLACAALEDGDEGISQLFRIQDASMRARVALQALERWPLSACQELIEFCLNDPNTETSLKTDLELKNKELCIYGRMLDLKPPLPWATWQELGAESKRNPDTVFSMILEAKEFSLCEQWVELYPVSGQLGLQLQTEHLLCLLEKGQTDEAFQLLESISDVGLDVCERALDRHPGLAACHFLADYLTLHFHRHVSPARRQHIHTLNLGSKVLLTLPQAARQDYFHLLSEPLLMLEQLLMNLKVEWAEVAVRTLRSLLVGQEAGFGAEDIDKLLADYAGRALDFSCAPRERSRSDSVISLQEVLMQCPAQDSSSQSSTRLESPASSSSSTPTRTASASSTDREKDRGSSGRKRRLFQPPDQPPDRKDWVPDTQHNVCMVCRRERFTMFNRRHHCRRCGRLVCQACSEQKMLIDGTPGEEPVRVCDQCYAFFHPDSDNELEPAEVAVSPMVRVETLDGMLHLPEVVHRQFQLSTDPAETQLLRSEFYYEQAPSAHLCVAILSLHSDQTACGHQLINHCRSLSRKLTNPEVDACLLTDIMRQLLFSAKLMFVKVGRSQDLALCDSYISKVDVLKILVTANYKYIPSLDDILETSAVTRLRNQLLEAEHYQLAVEVSTKSGLDPGGVWQAWAMASLKAGNLSGAREKFGRCLRIPVDRNQLGQGAPLLQEIVQHLEMTVRPSMSVSYSEDILASLQELEDILNETSQAERQETPNQSHHLHQECLYYLNTYGTHLALISFHMRHDRVTEAMAYLLNKDCPEEVFLEGVLQPSLERGRLGMLQGIMEKLDPSLETCSRYLIASCQFLQRRGYYHCLYQLQQFMMVDHVRAAMTCIRFFTHGASSYQQLGDQQRWLVRAKEHLKTYLQEQQGRGAVRRKSQVNSFRKTMSSSDVSRHMNTIELQLEVTRFLHRCETATSSKTSQTSVPPAKPSGSTSLPTLFAGSQTKIEVACKVMLGGKNIEEGFGIAYRVIQDFQLDAQTVYVRAGHRLVRQRQYGAVRQLLKCVGESGTATKNDCDALLLSCVSTADKGPADAKDVESLILEIKSTENKIKAYLVCSKLRPAYLLAVKLEPTRAGPLVQDVLQAAEGAQDSVMQNICRQWLSEHNKSPQQRQGRPNAR</sequence>
<gene>
    <name evidence="11" type="ORF">MMEN_LOCUS3485</name>
</gene>
<dbReference type="PROSITE" id="PS50178">
    <property type="entry name" value="ZF_FYVE"/>
    <property type="match status" value="1"/>
</dbReference>
<keyword evidence="5" id="KW-0862">Zinc</keyword>
<feature type="region of interest" description="Disordered" evidence="9">
    <location>
        <begin position="1791"/>
        <end position="1852"/>
    </location>
</feature>
<evidence type="ECO:0000256" key="1">
    <source>
        <dbReference type="ARBA" id="ARBA00014373"/>
    </source>
</evidence>
<dbReference type="InterPro" id="IPR057946">
    <property type="entry name" value="TPR_ZFYVE26"/>
</dbReference>
<evidence type="ECO:0000256" key="7">
    <source>
        <dbReference type="ARBA" id="ARBA00044939"/>
    </source>
</evidence>
<feature type="compositionally biased region" description="Low complexity" evidence="9">
    <location>
        <begin position="1305"/>
        <end position="1323"/>
    </location>
</feature>
<feature type="region of interest" description="Disordered" evidence="9">
    <location>
        <begin position="2396"/>
        <end position="2417"/>
    </location>
</feature>
<dbReference type="Proteomes" id="UP000677803">
    <property type="component" value="Unassembled WGS sequence"/>
</dbReference>
<feature type="region of interest" description="Disordered" evidence="9">
    <location>
        <begin position="1285"/>
        <end position="1323"/>
    </location>
</feature>
<keyword evidence="3" id="KW-0479">Metal-binding</keyword>
<dbReference type="GO" id="GO:0032465">
    <property type="term" value="P:regulation of cytokinesis"/>
    <property type="evidence" value="ECO:0007669"/>
    <property type="project" value="TreeGrafter"/>
</dbReference>
<dbReference type="GO" id="GO:0005765">
    <property type="term" value="C:lysosomal membrane"/>
    <property type="evidence" value="ECO:0007669"/>
    <property type="project" value="TreeGrafter"/>
</dbReference>
<dbReference type="Pfam" id="PF25569">
    <property type="entry name" value="TPR_ZFYVE26"/>
    <property type="match status" value="1"/>
</dbReference>
<name>A0A8S4AIJ0_9TELE</name>
<keyword evidence="12" id="KW-1185">Reference proteome</keyword>
<dbReference type="InterPro" id="IPR000306">
    <property type="entry name" value="Znf_FYVE"/>
</dbReference>
<evidence type="ECO:0000313" key="11">
    <source>
        <dbReference type="EMBL" id="CAG5866790.1"/>
    </source>
</evidence>
<evidence type="ECO:0000256" key="3">
    <source>
        <dbReference type="ARBA" id="ARBA00022723"/>
    </source>
</evidence>
<feature type="compositionally biased region" description="Polar residues" evidence="9">
    <location>
        <begin position="729"/>
        <end position="738"/>
    </location>
</feature>
<feature type="compositionally biased region" description="Low complexity" evidence="9">
    <location>
        <begin position="1799"/>
        <end position="1822"/>
    </location>
</feature>